<protein>
    <submittedName>
        <fullName evidence="1">Uncharacterized protein</fullName>
    </submittedName>
</protein>
<reference evidence="2" key="1">
    <citation type="submission" date="2016-10" db="EMBL/GenBank/DDBJ databases">
        <authorList>
            <person name="Varghese N."/>
            <person name="Submissions S."/>
        </authorList>
    </citation>
    <scope>NUCLEOTIDE SEQUENCE [LARGE SCALE GENOMIC DNA]</scope>
    <source>
        <strain evidence="2">CCTCC 2012022</strain>
    </source>
</reference>
<name>A0A1H2HH72_9GAMM</name>
<proteinExistence type="predicted"/>
<gene>
    <name evidence="1" type="ORF">SAMN05216580_2324</name>
</gene>
<dbReference type="AlphaFoldDB" id="A0A1H2HH72"/>
<organism evidence="1 2">
    <name type="scientific">Geopseudomonas guangdongensis</name>
    <dbReference type="NCBI Taxonomy" id="1245526"/>
    <lineage>
        <taxon>Bacteria</taxon>
        <taxon>Pseudomonadati</taxon>
        <taxon>Pseudomonadota</taxon>
        <taxon>Gammaproteobacteria</taxon>
        <taxon>Pseudomonadales</taxon>
        <taxon>Pseudomonadaceae</taxon>
        <taxon>Geopseudomonas</taxon>
    </lineage>
</organism>
<sequence length="137" mass="15216">MAFGAQAGTYEWTSGWGMGVSEHLVDDGNGNELNISCPDDEEQGYVSAYATINGKQYSSNDEPGFDVIVDGKTYTNPFYTGCRACGDIFRNEFWEALRKANRLQLSAEGRTINLPTKNIAQVLKPIESQENSCRSEW</sequence>
<dbReference type="RefSeq" id="WP_090214609.1">
    <property type="nucleotide sequence ID" value="NZ_LT629780.1"/>
</dbReference>
<dbReference type="EMBL" id="LT629780">
    <property type="protein sequence ID" value="SDU31079.1"/>
    <property type="molecule type" value="Genomic_DNA"/>
</dbReference>
<evidence type="ECO:0000313" key="1">
    <source>
        <dbReference type="EMBL" id="SDU31079.1"/>
    </source>
</evidence>
<keyword evidence="2" id="KW-1185">Reference proteome</keyword>
<dbReference type="Proteomes" id="UP000243063">
    <property type="component" value="Chromosome I"/>
</dbReference>
<evidence type="ECO:0000313" key="2">
    <source>
        <dbReference type="Proteomes" id="UP000243063"/>
    </source>
</evidence>
<accession>A0A1H2HH72</accession>
<dbReference type="OrthoDB" id="6458069at2"/>